<dbReference type="PANTHER" id="PTHR43363:SF1">
    <property type="entry name" value="HYPOXANTHINE-GUANINE PHOSPHORIBOSYLTRANSFERASE"/>
    <property type="match status" value="1"/>
</dbReference>
<protein>
    <recommendedName>
        <fullName evidence="3">Phosphoribosyltransferase domain-containing protein</fullName>
    </recommendedName>
</protein>
<sequence>MKFLTVSWKTFENKIHRLATNISSSEKDLEIMVAIARGGMSVAHILSDFLHLPIATFTISSYKDLKQTKMSQISYGVGGSLQDKKILLVDDISDTGKTFIRGIEHIKEMGGASIVTASVFIKTWTSFVPDYYIAKTDRWIVQPFEIRETIQDLSKLMKKEGATKEKIREKLRTLKMPEKYIDLYMTK</sequence>
<keyword evidence="1" id="KW-0328">Glycosyltransferase</keyword>
<evidence type="ECO:0000313" key="4">
    <source>
        <dbReference type="EMBL" id="OGK74110.1"/>
    </source>
</evidence>
<dbReference type="AlphaFoldDB" id="A0A1F7L1U5"/>
<dbReference type="Gene3D" id="3.40.50.2020">
    <property type="match status" value="1"/>
</dbReference>
<feature type="domain" description="Phosphoribosyltransferase" evidence="3">
    <location>
        <begin position="8"/>
        <end position="143"/>
    </location>
</feature>
<evidence type="ECO:0000259" key="3">
    <source>
        <dbReference type="Pfam" id="PF00156"/>
    </source>
</evidence>
<evidence type="ECO:0000313" key="5">
    <source>
        <dbReference type="Proteomes" id="UP000177050"/>
    </source>
</evidence>
<dbReference type="InterPro" id="IPR000836">
    <property type="entry name" value="PRTase_dom"/>
</dbReference>
<dbReference type="CDD" id="cd06223">
    <property type="entry name" value="PRTases_typeI"/>
    <property type="match status" value="1"/>
</dbReference>
<dbReference type="SUPFAM" id="SSF53271">
    <property type="entry name" value="PRTase-like"/>
    <property type="match status" value="1"/>
</dbReference>
<dbReference type="PANTHER" id="PTHR43363">
    <property type="entry name" value="HYPOXANTHINE PHOSPHORIBOSYLTRANSFERASE"/>
    <property type="match status" value="1"/>
</dbReference>
<reference evidence="4 5" key="1">
    <citation type="journal article" date="2016" name="Nat. Commun.">
        <title>Thousands of microbial genomes shed light on interconnected biogeochemical processes in an aquifer system.</title>
        <authorList>
            <person name="Anantharaman K."/>
            <person name="Brown C.T."/>
            <person name="Hug L.A."/>
            <person name="Sharon I."/>
            <person name="Castelle C.J."/>
            <person name="Probst A.J."/>
            <person name="Thomas B.C."/>
            <person name="Singh A."/>
            <person name="Wilkins M.J."/>
            <person name="Karaoz U."/>
            <person name="Brodie E.L."/>
            <person name="Williams K.H."/>
            <person name="Hubbard S.S."/>
            <person name="Banfield J.F."/>
        </authorList>
    </citation>
    <scope>NUCLEOTIDE SEQUENCE [LARGE SCALE GENOMIC DNA]</scope>
</reference>
<keyword evidence="2" id="KW-0808">Transferase</keyword>
<evidence type="ECO:0000256" key="2">
    <source>
        <dbReference type="ARBA" id="ARBA00022679"/>
    </source>
</evidence>
<proteinExistence type="predicted"/>
<comment type="caution">
    <text evidence="4">The sequence shown here is derived from an EMBL/GenBank/DDBJ whole genome shotgun (WGS) entry which is preliminary data.</text>
</comment>
<evidence type="ECO:0000256" key="1">
    <source>
        <dbReference type="ARBA" id="ARBA00022676"/>
    </source>
</evidence>
<accession>A0A1F7L1U5</accession>
<dbReference type="EMBL" id="MGBR01000001">
    <property type="protein sequence ID" value="OGK74110.1"/>
    <property type="molecule type" value="Genomic_DNA"/>
</dbReference>
<name>A0A1F7L1U5_9BACT</name>
<dbReference type="InterPro" id="IPR029057">
    <property type="entry name" value="PRTase-like"/>
</dbReference>
<dbReference type="GO" id="GO:0016757">
    <property type="term" value="F:glycosyltransferase activity"/>
    <property type="evidence" value="ECO:0007669"/>
    <property type="project" value="UniProtKB-KW"/>
</dbReference>
<dbReference type="Pfam" id="PF00156">
    <property type="entry name" value="Pribosyltran"/>
    <property type="match status" value="1"/>
</dbReference>
<gene>
    <name evidence="4" type="ORF">A3K52_05060</name>
</gene>
<dbReference type="Proteomes" id="UP000177050">
    <property type="component" value="Unassembled WGS sequence"/>
</dbReference>
<organism evidence="4 5">
    <name type="scientific">Candidatus Roizmanbacteria bacterium RIFOXYD1_FULL_38_12</name>
    <dbReference type="NCBI Taxonomy" id="1802093"/>
    <lineage>
        <taxon>Bacteria</taxon>
        <taxon>Candidatus Roizmaniibacteriota</taxon>
    </lineage>
</organism>